<keyword evidence="3" id="KW-1185">Reference proteome</keyword>
<dbReference type="EMBL" id="BORW01000008">
    <property type="protein sequence ID" value="GIO67254.1"/>
    <property type="molecule type" value="Genomic_DNA"/>
</dbReference>
<dbReference type="Proteomes" id="UP000680638">
    <property type="component" value="Unassembled WGS sequence"/>
</dbReference>
<feature type="chain" id="PRO_5046736119" evidence="1">
    <location>
        <begin position="25"/>
        <end position="462"/>
    </location>
</feature>
<feature type="signal peptide" evidence="1">
    <location>
        <begin position="1"/>
        <end position="24"/>
    </location>
</feature>
<comment type="caution">
    <text evidence="2">The sequence shown here is derived from an EMBL/GenBank/DDBJ whole genome shotgun (WGS) entry which is preliminary data.</text>
</comment>
<evidence type="ECO:0000256" key="1">
    <source>
        <dbReference type="SAM" id="SignalP"/>
    </source>
</evidence>
<proteinExistence type="predicted"/>
<keyword evidence="1" id="KW-0732">Signal</keyword>
<evidence type="ECO:0000313" key="2">
    <source>
        <dbReference type="EMBL" id="GIO67254.1"/>
    </source>
</evidence>
<gene>
    <name evidence="2" type="ORF">J21TS3_20750</name>
</gene>
<name>A0ABQ4LVH1_9BACL</name>
<sequence>MKKGIASFLLAAVLMITLSFPVQAQSIDDGEVIAKGVALPIPTFNQLYGTPSSSDNAITNLDKNVTANIHDIQLQDANLSFKAEINYNNQVKELDATGKLFKGYKQEDSINSIVGDIEDKGNHFGILLFEIYNDKAPDKVITNDNLAETPHLKLYLTDQEDNVILLEMELPEQLAHVTVTNDEAIDTTKDFFWFINVIKPYEKRNIPTDDKMKKMLGVNPTEVSPTAVGYFSDWTHSTTYYQSFYIGSDFVQTYSLPYGSWKALDVTNQSTWTNSFKIAEHTTVNGVTNRSIDNPFRYRNVKLSTGVGAKSTIVFAMTDGRLSSYATGSSLTLKIAEKLWSTALPAAPSISDIKGWINAIVDAGTDKTVTLGSSNIKLNSNPTVVEGANSKNYDMYRYTDINGANTGHNMVLQTTVQYDSTTGTSATANGVMKVKWDVYYGATGSLYDSSSKDISFTYSVKP</sequence>
<reference evidence="2 3" key="1">
    <citation type="submission" date="2021-03" db="EMBL/GenBank/DDBJ databases">
        <title>Antimicrobial resistance genes in bacteria isolated from Japanese honey, and their potential for conferring macrolide and lincosamide resistance in the American foulbrood pathogen Paenibacillus larvae.</title>
        <authorList>
            <person name="Okamoto M."/>
            <person name="Kumagai M."/>
            <person name="Kanamori H."/>
            <person name="Takamatsu D."/>
        </authorList>
    </citation>
    <scope>NUCLEOTIDE SEQUENCE [LARGE SCALE GENOMIC DNA]</scope>
    <source>
        <strain evidence="2 3">J21TS3</strain>
    </source>
</reference>
<accession>A0ABQ4LVH1</accession>
<protein>
    <submittedName>
        <fullName evidence="2">Uncharacterized protein</fullName>
    </submittedName>
</protein>
<dbReference type="RefSeq" id="WP_212949443.1">
    <property type="nucleotide sequence ID" value="NZ_BORW01000008.1"/>
</dbReference>
<organism evidence="2 3">
    <name type="scientific">Paenibacillus cookii</name>
    <dbReference type="NCBI Taxonomy" id="157839"/>
    <lineage>
        <taxon>Bacteria</taxon>
        <taxon>Bacillati</taxon>
        <taxon>Bacillota</taxon>
        <taxon>Bacilli</taxon>
        <taxon>Bacillales</taxon>
        <taxon>Paenibacillaceae</taxon>
        <taxon>Paenibacillus</taxon>
    </lineage>
</organism>
<evidence type="ECO:0000313" key="3">
    <source>
        <dbReference type="Proteomes" id="UP000680638"/>
    </source>
</evidence>